<keyword evidence="2" id="KW-0378">Hydrolase</keyword>
<dbReference type="InterPro" id="IPR001478">
    <property type="entry name" value="PDZ"/>
</dbReference>
<dbReference type="HOGENOM" id="CLU_035713_1_0_9"/>
<dbReference type="EMBL" id="CP001720">
    <property type="protein sequence ID" value="ACV63371.1"/>
    <property type="molecule type" value="Genomic_DNA"/>
</dbReference>
<dbReference type="Proteomes" id="UP000002217">
    <property type="component" value="Chromosome"/>
</dbReference>
<dbReference type="InterPro" id="IPR036034">
    <property type="entry name" value="PDZ_sf"/>
</dbReference>
<dbReference type="Gene3D" id="2.30.42.10">
    <property type="match status" value="1"/>
</dbReference>
<dbReference type="eggNOG" id="COG0265">
    <property type="taxonomic scope" value="Bacteria"/>
</dbReference>
<dbReference type="STRING" id="485916.Dtox_2578"/>
<dbReference type="OrthoDB" id="9765242at2"/>
<feature type="domain" description="Peptidase S55" evidence="1">
    <location>
        <begin position="206"/>
        <end position="444"/>
    </location>
</feature>
<name>C8W0X5_DESAS</name>
<proteinExistence type="predicted"/>
<dbReference type="AlphaFoldDB" id="C8W0X5"/>
<evidence type="ECO:0000313" key="2">
    <source>
        <dbReference type="EMBL" id="ACV63371.1"/>
    </source>
</evidence>
<accession>C8W0X5</accession>
<evidence type="ECO:0000313" key="3">
    <source>
        <dbReference type="Proteomes" id="UP000002217"/>
    </source>
</evidence>
<dbReference type="KEGG" id="dae:Dtox_2578"/>
<organism evidence="2 3">
    <name type="scientific">Desulfofarcimen acetoxidans (strain ATCC 49208 / DSM 771 / KCTC 5769 / VKM B-1644 / 5575)</name>
    <name type="common">Desulfotomaculum acetoxidans</name>
    <dbReference type="NCBI Taxonomy" id="485916"/>
    <lineage>
        <taxon>Bacteria</taxon>
        <taxon>Bacillati</taxon>
        <taxon>Bacillota</taxon>
        <taxon>Clostridia</taxon>
        <taxon>Eubacteriales</taxon>
        <taxon>Peptococcaceae</taxon>
        <taxon>Desulfofarcimen</taxon>
    </lineage>
</organism>
<dbReference type="RefSeq" id="WP_015758066.1">
    <property type="nucleotide sequence ID" value="NC_013216.1"/>
</dbReference>
<dbReference type="MEROPS" id="S55.001"/>
<dbReference type="InterPro" id="IPR008763">
    <property type="entry name" value="Peptidase_S55"/>
</dbReference>
<dbReference type="SUPFAM" id="SSF50156">
    <property type="entry name" value="PDZ domain-like"/>
    <property type="match status" value="1"/>
</dbReference>
<dbReference type="NCBIfam" id="TIGR02860">
    <property type="entry name" value="spore_IV_B"/>
    <property type="match status" value="1"/>
</dbReference>
<dbReference type="SMART" id="SM00228">
    <property type="entry name" value="PDZ"/>
    <property type="match status" value="1"/>
</dbReference>
<dbReference type="PROSITE" id="PS51494">
    <property type="entry name" value="SPOIVB"/>
    <property type="match status" value="1"/>
</dbReference>
<evidence type="ECO:0000259" key="1">
    <source>
        <dbReference type="PROSITE" id="PS51494"/>
    </source>
</evidence>
<keyword evidence="3" id="KW-1185">Reference proteome</keyword>
<protein>
    <submittedName>
        <fullName evidence="2">Stage IV sporulation protein B</fullName>
        <ecNumber evidence="2">3.4.21.116</ecNumber>
    </submittedName>
</protein>
<dbReference type="Pfam" id="PF13180">
    <property type="entry name" value="PDZ_2"/>
    <property type="match status" value="1"/>
</dbReference>
<reference evidence="2 3" key="1">
    <citation type="journal article" date="2009" name="Stand. Genomic Sci.">
        <title>Complete genome sequence of Desulfotomaculum acetoxidans type strain (5575).</title>
        <authorList>
            <person name="Spring S."/>
            <person name="Lapidus A."/>
            <person name="Schroder M."/>
            <person name="Gleim D."/>
            <person name="Sims D."/>
            <person name="Meincke L."/>
            <person name="Glavina Del Rio T."/>
            <person name="Tice H."/>
            <person name="Copeland A."/>
            <person name="Cheng J.F."/>
            <person name="Lucas S."/>
            <person name="Chen F."/>
            <person name="Nolan M."/>
            <person name="Bruce D."/>
            <person name="Goodwin L."/>
            <person name="Pitluck S."/>
            <person name="Ivanova N."/>
            <person name="Mavromatis K."/>
            <person name="Mikhailova N."/>
            <person name="Pati A."/>
            <person name="Chen A."/>
            <person name="Palaniappan K."/>
            <person name="Land M."/>
            <person name="Hauser L."/>
            <person name="Chang Y.J."/>
            <person name="Jeffries C.D."/>
            <person name="Chain P."/>
            <person name="Saunders E."/>
            <person name="Brettin T."/>
            <person name="Detter J.C."/>
            <person name="Goker M."/>
            <person name="Bristow J."/>
            <person name="Eisen J.A."/>
            <person name="Markowitz V."/>
            <person name="Hugenholtz P."/>
            <person name="Kyrpides N.C."/>
            <person name="Klenk H.P."/>
            <person name="Han C."/>
        </authorList>
    </citation>
    <scope>NUCLEOTIDE SEQUENCE [LARGE SCALE GENOMIC DNA]</scope>
    <source>
        <strain evidence="3">ATCC 49208 / DSM 771 / VKM B-1644</strain>
    </source>
</reference>
<gene>
    <name evidence="2" type="ordered locus">Dtox_2578</name>
</gene>
<dbReference type="EC" id="3.4.21.116" evidence="2"/>
<sequence length="471" mass="51517">MTRQKVTGLFLVLVTILCIGTMAQKVSSIPSRQMIAKGEPLKLDLLFPKNVLNNLEIDVQSKDSGKINYKGKTLADSSLLLKKTSSETSLALSASEEFFLNFKLFGMIPLRQMVVNVVAPVQVIPGGHSIGVLVHSQGVIVVGKSSVTDKEGHTKNPAEDAGIEVGDVILKVNNNVIKTDFQMREEIEKAGQAGKKAVLEVKRDGHIFKTTVSPAYCHETRHYRIGLFIRDSVAGVGTLTFYEPQSMRYGALGHVITDIDTSQKIDLADGKIVSAMIENIRPGKKGQPGEKIGVFKGDSDLLGSIMKNTQFGISGKLKNDITNPIYSKPLPAAMSNQVKEGPAKILTVLENNKIESFDINIEEVAPQARPDGKGLVVRITDKKLLEKTGGIIQGMSGSPIIQNNKFVGAITHVFVNPKIPTGNWLQILLIPRLLSPQKQLASSHLKCILSIPEYLYRFQLLNKYGDYHSQL</sequence>
<dbReference type="Pfam" id="PF05580">
    <property type="entry name" value="Peptidase_S55"/>
    <property type="match status" value="1"/>
</dbReference>
<dbReference type="GO" id="GO:0016787">
    <property type="term" value="F:hydrolase activity"/>
    <property type="evidence" value="ECO:0007669"/>
    <property type="project" value="UniProtKB-KW"/>
</dbReference>
<dbReference type="InterPro" id="IPR014219">
    <property type="entry name" value="SpoIVB"/>
</dbReference>